<sequence>MPIISLATSLGTVTVQKPTCQANVQLTPLPNSTPIKSDFQWSHSGVFVTPYGTSLAIGSGRVADLTSVFTPTPSCVDRWLLAPSPSCAIDDTPIGLDTVWSVNPTRSIVSDVAYSNCQLYGTATYSPGICPSGQTIAEITAYASSMSNGTKFFWQASCCKRFGAVALYL</sequence>
<gene>
    <name evidence="1" type="ORF">AA0113_g12190</name>
</gene>
<accession>A0A4Q4PY99</accession>
<dbReference type="Proteomes" id="UP000293823">
    <property type="component" value="Unassembled WGS sequence"/>
</dbReference>
<organism evidence="1 2">
    <name type="scientific">Alternaria arborescens</name>
    <dbReference type="NCBI Taxonomy" id="156630"/>
    <lineage>
        <taxon>Eukaryota</taxon>
        <taxon>Fungi</taxon>
        <taxon>Dikarya</taxon>
        <taxon>Ascomycota</taxon>
        <taxon>Pezizomycotina</taxon>
        <taxon>Dothideomycetes</taxon>
        <taxon>Pleosporomycetidae</taxon>
        <taxon>Pleosporales</taxon>
        <taxon>Pleosporineae</taxon>
        <taxon>Pleosporaceae</taxon>
        <taxon>Alternaria</taxon>
        <taxon>Alternaria sect. Alternaria</taxon>
    </lineage>
</organism>
<name>A0A4Q4PY99_9PLEO</name>
<dbReference type="AlphaFoldDB" id="A0A4Q4PY99"/>
<comment type="caution">
    <text evidence="1">The sequence shown here is derived from an EMBL/GenBank/DDBJ whole genome shotgun (WGS) entry which is preliminary data.</text>
</comment>
<dbReference type="EMBL" id="PEJP01000088">
    <property type="protein sequence ID" value="RYO28244.1"/>
    <property type="molecule type" value="Genomic_DNA"/>
</dbReference>
<dbReference type="OrthoDB" id="4770059at2759"/>
<evidence type="ECO:0000313" key="1">
    <source>
        <dbReference type="EMBL" id="RYO28244.1"/>
    </source>
</evidence>
<proteinExistence type="predicted"/>
<keyword evidence="2" id="KW-1185">Reference proteome</keyword>
<reference evidence="2" key="1">
    <citation type="journal article" date="2019" name="bioRxiv">
        <title>Genomics, evolutionary history and diagnostics of the Alternaria alternata species group including apple and Asian pear pathotypes.</title>
        <authorList>
            <person name="Armitage A.D."/>
            <person name="Cockerton H.M."/>
            <person name="Sreenivasaprasad S."/>
            <person name="Woodhall J.W."/>
            <person name="Lane C.R."/>
            <person name="Harrison R.J."/>
            <person name="Clarkson J.P."/>
        </authorList>
    </citation>
    <scope>NUCLEOTIDE SEQUENCE [LARGE SCALE GENOMIC DNA]</scope>
    <source>
        <strain evidence="2">RGR 97.0016</strain>
    </source>
</reference>
<protein>
    <submittedName>
        <fullName evidence="1">Uncharacterized protein</fullName>
    </submittedName>
</protein>
<evidence type="ECO:0000313" key="2">
    <source>
        <dbReference type="Proteomes" id="UP000293823"/>
    </source>
</evidence>